<dbReference type="InterPro" id="IPR002559">
    <property type="entry name" value="Transposase_11"/>
</dbReference>
<dbReference type="GO" id="GO:0003677">
    <property type="term" value="F:DNA binding"/>
    <property type="evidence" value="ECO:0007669"/>
    <property type="project" value="InterPro"/>
</dbReference>
<evidence type="ECO:0000313" key="2">
    <source>
        <dbReference type="EMBL" id="GAF96229.1"/>
    </source>
</evidence>
<feature type="domain" description="Transposase IS4-like" evidence="1">
    <location>
        <begin position="100"/>
        <end position="230"/>
    </location>
</feature>
<sequence length="239" mass="26854">MGHKAVAAKKVDPSVIRTDTTAVETNIHWPTDSSLLWDTWRVAAELKGFLPAMTTVVRSARRAQIEGETVPAKERVFSIFEPHTELIMRSRREKPVEFGHMVLLCQAREKFITDYDVMEERIADCDLTESVIDRHEDLFGETPEVLAGDMGFCPTAEKYAELEEHVGTLAIPRRMRDFADAVLSCWQAFRAGIEGTISGLKRAFRLARCFYHGFKSFTAAVGLTVFCHNLIVLATSGET</sequence>
<dbReference type="GO" id="GO:0006313">
    <property type="term" value="P:DNA transposition"/>
    <property type="evidence" value="ECO:0007669"/>
    <property type="project" value="InterPro"/>
</dbReference>
<gene>
    <name evidence="2" type="ORF">S01H1_32201</name>
</gene>
<proteinExistence type="predicted"/>
<name>X0TSP5_9ZZZZ</name>
<dbReference type="EMBL" id="BARS01019923">
    <property type="protein sequence ID" value="GAF96229.1"/>
    <property type="molecule type" value="Genomic_DNA"/>
</dbReference>
<protein>
    <recommendedName>
        <fullName evidence="1">Transposase IS4-like domain-containing protein</fullName>
    </recommendedName>
</protein>
<dbReference type="AlphaFoldDB" id="X0TSP5"/>
<comment type="caution">
    <text evidence="2">The sequence shown here is derived from an EMBL/GenBank/DDBJ whole genome shotgun (WGS) entry which is preliminary data.</text>
</comment>
<reference evidence="2" key="1">
    <citation type="journal article" date="2014" name="Front. Microbiol.">
        <title>High frequency of phylogenetically diverse reductive dehalogenase-homologous genes in deep subseafloor sedimentary metagenomes.</title>
        <authorList>
            <person name="Kawai M."/>
            <person name="Futagami T."/>
            <person name="Toyoda A."/>
            <person name="Takaki Y."/>
            <person name="Nishi S."/>
            <person name="Hori S."/>
            <person name="Arai W."/>
            <person name="Tsubouchi T."/>
            <person name="Morono Y."/>
            <person name="Uchiyama I."/>
            <person name="Ito T."/>
            <person name="Fujiyama A."/>
            <person name="Inagaki F."/>
            <person name="Takami H."/>
        </authorList>
    </citation>
    <scope>NUCLEOTIDE SEQUENCE</scope>
    <source>
        <strain evidence="2">Expedition CK06-06</strain>
    </source>
</reference>
<organism evidence="2">
    <name type="scientific">marine sediment metagenome</name>
    <dbReference type="NCBI Taxonomy" id="412755"/>
    <lineage>
        <taxon>unclassified sequences</taxon>
        <taxon>metagenomes</taxon>
        <taxon>ecological metagenomes</taxon>
    </lineage>
</organism>
<dbReference type="Pfam" id="PF01609">
    <property type="entry name" value="DDE_Tnp_1"/>
    <property type="match status" value="1"/>
</dbReference>
<accession>X0TSP5</accession>
<evidence type="ECO:0000259" key="1">
    <source>
        <dbReference type="Pfam" id="PF01609"/>
    </source>
</evidence>
<dbReference type="GO" id="GO:0004803">
    <property type="term" value="F:transposase activity"/>
    <property type="evidence" value="ECO:0007669"/>
    <property type="project" value="InterPro"/>
</dbReference>